<feature type="domain" description="RSE1/DDB1/CPSF1 second beta-propeller" evidence="3">
    <location>
        <begin position="194"/>
        <end position="421"/>
    </location>
</feature>
<dbReference type="InterPro" id="IPR050358">
    <property type="entry name" value="RSE1/DDB1/CFT1"/>
</dbReference>
<keyword evidence="1" id="KW-0812">Transmembrane</keyword>
<evidence type="ECO:0000313" key="4">
    <source>
        <dbReference type="EMBL" id="KAJ3615736.1"/>
    </source>
</evidence>
<keyword evidence="5" id="KW-1185">Reference proteome</keyword>
<evidence type="ECO:0000256" key="1">
    <source>
        <dbReference type="SAM" id="Phobius"/>
    </source>
</evidence>
<name>A0AA38LXW1_9CUCU</name>
<organism evidence="4 5">
    <name type="scientific">Zophobas morio</name>
    <dbReference type="NCBI Taxonomy" id="2755281"/>
    <lineage>
        <taxon>Eukaryota</taxon>
        <taxon>Metazoa</taxon>
        <taxon>Ecdysozoa</taxon>
        <taxon>Arthropoda</taxon>
        <taxon>Hexapoda</taxon>
        <taxon>Insecta</taxon>
        <taxon>Pterygota</taxon>
        <taxon>Neoptera</taxon>
        <taxon>Endopterygota</taxon>
        <taxon>Coleoptera</taxon>
        <taxon>Polyphaga</taxon>
        <taxon>Cucujiformia</taxon>
        <taxon>Tenebrionidae</taxon>
        <taxon>Zophobas</taxon>
    </lineage>
</organism>
<dbReference type="PANTHER" id="PTHR10644">
    <property type="entry name" value="DNA REPAIR/RNA PROCESSING CPSF FAMILY"/>
    <property type="match status" value="1"/>
</dbReference>
<comment type="caution">
    <text evidence="4">The sequence shown here is derived from an EMBL/GenBank/DDBJ whole genome shotgun (WGS) entry which is preliminary data.</text>
</comment>
<dbReference type="InterPro" id="IPR036322">
    <property type="entry name" value="WD40_repeat_dom_sf"/>
</dbReference>
<evidence type="ECO:0008006" key="6">
    <source>
        <dbReference type="Google" id="ProtNLM"/>
    </source>
</evidence>
<dbReference type="InterPro" id="IPR015943">
    <property type="entry name" value="WD40/YVTN_repeat-like_dom_sf"/>
</dbReference>
<evidence type="ECO:0000313" key="5">
    <source>
        <dbReference type="Proteomes" id="UP001168821"/>
    </source>
</evidence>
<dbReference type="Pfam" id="PF10433">
    <property type="entry name" value="Beta-prop_RSE1_1st"/>
    <property type="match status" value="1"/>
</dbReference>
<keyword evidence="1" id="KW-1133">Transmembrane helix</keyword>
<dbReference type="Gene3D" id="2.130.10.10">
    <property type="entry name" value="YVTN repeat-like/Quinoprotein amine dehydrogenase"/>
    <property type="match status" value="3"/>
</dbReference>
<dbReference type="InterPro" id="IPR058543">
    <property type="entry name" value="Beta-prop_RSE1/DDB1/CPSF1_2nd"/>
</dbReference>
<dbReference type="EMBL" id="JALNTZ010003921">
    <property type="protein sequence ID" value="KAJ3615736.1"/>
    <property type="molecule type" value="Genomic_DNA"/>
</dbReference>
<feature type="domain" description="RSE1/DDB1/CPSF1 first beta-propeller" evidence="2">
    <location>
        <begin position="44"/>
        <end position="89"/>
    </location>
</feature>
<dbReference type="AlphaFoldDB" id="A0AA38LXW1"/>
<dbReference type="Proteomes" id="UP001168821">
    <property type="component" value="Unassembled WGS sequence"/>
</dbReference>
<keyword evidence="1" id="KW-0472">Membrane</keyword>
<protein>
    <recommendedName>
        <fullName evidence="6">Cleavage/polyadenylation specificity factor A subunit N-terminal domain-containing protein</fullName>
    </recommendedName>
</protein>
<reference evidence="4" key="1">
    <citation type="journal article" date="2023" name="G3 (Bethesda)">
        <title>Whole genome assemblies of Zophobas morio and Tenebrio molitor.</title>
        <authorList>
            <person name="Kaur S."/>
            <person name="Stinson S.A."/>
            <person name="diCenzo G.C."/>
        </authorList>
    </citation>
    <scope>NUCLEOTIDE SEQUENCE</scope>
    <source>
        <strain evidence="4">QUZm001</strain>
    </source>
</reference>
<accession>A0AA38LXW1</accession>
<dbReference type="Pfam" id="PF23726">
    <property type="entry name" value="Beta-prop_RSE1_2nd"/>
    <property type="match status" value="1"/>
</dbReference>
<feature type="transmembrane region" description="Helical" evidence="1">
    <location>
        <begin position="16"/>
        <end position="34"/>
    </location>
</feature>
<sequence length="436" mass="48119">MKCYCQVDADGHRYLLSDYLGSFFLSLCSFMSFFSKGRMYVVKLFENEIKVELLGKTSSPSAISYLDNGYVYVGSKMGDSWLVKLENKRSTLTSCAFTNMLRYIPFGLDEHNSFLTIVAKEGNLGPIVDFCALDYDGLGQDQIVTCSGGDADGSLKIMLNSLGVHHMAALRLDGLTGLNSTTGDLHSLLLSPSGSTDLWAIKRQSALYDDLLCLNFTSRTAILSITGEFEELSPESVPGFLCTVTSLYCGAIVGNRMLQVTERSARVIGPQFELIREWTPEDGRTVLFITPAPCVSILSTVESRITKVACNGRELVLVLGRRLVHLNLETWQSKSADCEHEVACVSVRAVSEGDTCLEYCAVGLWEEACVVVYKLPELSVLTKRSIGGDYIARALLIARYGEHDFLFCALGDGTMIYYKFHVQDEILKGDQVDLKT</sequence>
<evidence type="ECO:0000259" key="2">
    <source>
        <dbReference type="Pfam" id="PF10433"/>
    </source>
</evidence>
<evidence type="ECO:0000259" key="3">
    <source>
        <dbReference type="Pfam" id="PF23726"/>
    </source>
</evidence>
<dbReference type="InterPro" id="IPR018846">
    <property type="entry name" value="Beta-prop_RSE1/DDB1/CPSF1_1st"/>
</dbReference>
<dbReference type="SUPFAM" id="SSF50978">
    <property type="entry name" value="WD40 repeat-like"/>
    <property type="match status" value="1"/>
</dbReference>
<gene>
    <name evidence="4" type="ORF">Zmor_012342</name>
</gene>
<proteinExistence type="predicted"/>